<proteinExistence type="predicted"/>
<dbReference type="AlphaFoldDB" id="A0AA41V6P8"/>
<dbReference type="Proteomes" id="UP001177140">
    <property type="component" value="Unassembled WGS sequence"/>
</dbReference>
<accession>A0AA41V6P8</accession>
<comment type="caution">
    <text evidence="1">The sequence shown here is derived from an EMBL/GenBank/DDBJ whole genome shotgun (WGS) entry which is preliminary data.</text>
</comment>
<organism evidence="1 2">
    <name type="scientific">Papaver nudicaule</name>
    <name type="common">Iceland poppy</name>
    <dbReference type="NCBI Taxonomy" id="74823"/>
    <lineage>
        <taxon>Eukaryota</taxon>
        <taxon>Viridiplantae</taxon>
        <taxon>Streptophyta</taxon>
        <taxon>Embryophyta</taxon>
        <taxon>Tracheophyta</taxon>
        <taxon>Spermatophyta</taxon>
        <taxon>Magnoliopsida</taxon>
        <taxon>Ranunculales</taxon>
        <taxon>Papaveraceae</taxon>
        <taxon>Papaveroideae</taxon>
        <taxon>Papaver</taxon>
    </lineage>
</organism>
<keyword evidence="2" id="KW-1185">Reference proteome</keyword>
<gene>
    <name evidence="1" type="ORF">MKW94_012229</name>
</gene>
<name>A0AA41V6P8_PAPNU</name>
<dbReference type="EMBL" id="JAJJMA010128810">
    <property type="protein sequence ID" value="MCL7032944.1"/>
    <property type="molecule type" value="Genomic_DNA"/>
</dbReference>
<reference evidence="1" key="1">
    <citation type="submission" date="2022-03" db="EMBL/GenBank/DDBJ databases">
        <title>A functionally conserved STORR gene fusion in Papaver species that diverged 16.8 million years ago.</title>
        <authorList>
            <person name="Catania T."/>
        </authorList>
    </citation>
    <scope>NUCLEOTIDE SEQUENCE</scope>
    <source>
        <strain evidence="1">S-191538</strain>
    </source>
</reference>
<sequence length="83" mass="9463">MKTKQLVLLLFIYHNQEKQASNSLSVMTTTSNPACCDDYYIGHCDLYLIHDKRRCSDFCVPGGCRGGECRYRDGLNACHCYCN</sequence>
<evidence type="ECO:0000313" key="1">
    <source>
        <dbReference type="EMBL" id="MCL7032944.1"/>
    </source>
</evidence>
<evidence type="ECO:0000313" key="2">
    <source>
        <dbReference type="Proteomes" id="UP001177140"/>
    </source>
</evidence>
<protein>
    <submittedName>
        <fullName evidence="1">Uncharacterized protein</fullName>
    </submittedName>
</protein>